<keyword evidence="1" id="KW-0812">Transmembrane</keyword>
<keyword evidence="3" id="KW-1185">Reference proteome</keyword>
<reference evidence="2 3" key="1">
    <citation type="submission" date="2022-10" db="EMBL/GenBank/DDBJ databases">
        <title>Sphingomonas sp.</title>
        <authorList>
            <person name="Jin C."/>
        </authorList>
    </citation>
    <scope>NUCLEOTIDE SEQUENCE [LARGE SCALE GENOMIC DNA]</scope>
    <source>
        <strain evidence="2 3">BN140010</strain>
    </source>
</reference>
<feature type="transmembrane region" description="Helical" evidence="1">
    <location>
        <begin position="84"/>
        <end position="106"/>
    </location>
</feature>
<protein>
    <submittedName>
        <fullName evidence="2">Phage holin family protein</fullName>
    </submittedName>
</protein>
<dbReference type="Pfam" id="PF07332">
    <property type="entry name" value="Phage_holin_3_6"/>
    <property type="match status" value="1"/>
</dbReference>
<accession>A0ABT3JD11</accession>
<keyword evidence="1" id="KW-0472">Membrane</keyword>
<evidence type="ECO:0000313" key="3">
    <source>
        <dbReference type="Proteomes" id="UP001526246"/>
    </source>
</evidence>
<comment type="caution">
    <text evidence="2">The sequence shown here is derived from an EMBL/GenBank/DDBJ whole genome shotgun (WGS) entry which is preliminary data.</text>
</comment>
<dbReference type="EMBL" id="JAPDOB010000001">
    <property type="protein sequence ID" value="MCW3796957.1"/>
    <property type="molecule type" value="Genomic_DNA"/>
</dbReference>
<organism evidence="2 3">
    <name type="scientific">Sphingomonas arvum</name>
    <dbReference type="NCBI Taxonomy" id="2992113"/>
    <lineage>
        <taxon>Bacteria</taxon>
        <taxon>Pseudomonadati</taxon>
        <taxon>Pseudomonadota</taxon>
        <taxon>Alphaproteobacteria</taxon>
        <taxon>Sphingomonadales</taxon>
        <taxon>Sphingomonadaceae</taxon>
        <taxon>Sphingomonas</taxon>
    </lineage>
</organism>
<feature type="transmembrane region" description="Helical" evidence="1">
    <location>
        <begin position="52"/>
        <end position="78"/>
    </location>
</feature>
<evidence type="ECO:0000256" key="1">
    <source>
        <dbReference type="SAM" id="Phobius"/>
    </source>
</evidence>
<gene>
    <name evidence="2" type="ORF">OMW55_03945</name>
</gene>
<evidence type="ECO:0000313" key="2">
    <source>
        <dbReference type="EMBL" id="MCW3796957.1"/>
    </source>
</evidence>
<name>A0ABT3JD11_9SPHN</name>
<keyword evidence="1" id="KW-1133">Transmembrane helix</keyword>
<sequence length="117" mass="12083">MLKPATPPNGGEESIGDLVHRLVNDGKAYAQAEVAYVKTLGTEKAAQLKMPVIYGVAALLFAHAAFLAVCALIWVALAQVMNDALAGLLTVVILGAVAGVLGYLAYSGIAKMKESGK</sequence>
<dbReference type="InterPro" id="IPR009937">
    <property type="entry name" value="Phage_holin_3_6"/>
</dbReference>
<dbReference type="Proteomes" id="UP001526246">
    <property type="component" value="Unassembled WGS sequence"/>
</dbReference>
<dbReference type="RefSeq" id="WP_264880986.1">
    <property type="nucleotide sequence ID" value="NZ_JAPDOB010000001.1"/>
</dbReference>
<proteinExistence type="predicted"/>